<dbReference type="PANTHER" id="PTHR23028:SF53">
    <property type="entry name" value="ACYL_TRANSF_3 DOMAIN-CONTAINING PROTEIN"/>
    <property type="match status" value="1"/>
</dbReference>
<dbReference type="InterPro" id="IPR002656">
    <property type="entry name" value="Acyl_transf_3_dom"/>
</dbReference>
<name>A0A430FZ80_9SPHN</name>
<evidence type="ECO:0000313" key="2">
    <source>
        <dbReference type="Proteomes" id="UP000287746"/>
    </source>
</evidence>
<dbReference type="PANTHER" id="PTHR23028">
    <property type="entry name" value="ACETYLTRANSFERASE"/>
    <property type="match status" value="1"/>
</dbReference>
<dbReference type="Proteomes" id="UP000287746">
    <property type="component" value="Unassembled WGS sequence"/>
</dbReference>
<dbReference type="GO" id="GO:0016747">
    <property type="term" value="F:acyltransferase activity, transferring groups other than amino-acyl groups"/>
    <property type="evidence" value="ECO:0007669"/>
    <property type="project" value="InterPro"/>
</dbReference>
<gene>
    <name evidence="1" type="ORF">DAH66_18435</name>
</gene>
<comment type="caution">
    <text evidence="1">The sequence shown here is derived from an EMBL/GenBank/DDBJ whole genome shotgun (WGS) entry which is preliminary data.</text>
</comment>
<accession>A0A430FZ80</accession>
<dbReference type="GO" id="GO:0016020">
    <property type="term" value="C:membrane"/>
    <property type="evidence" value="ECO:0007669"/>
    <property type="project" value="TreeGrafter"/>
</dbReference>
<keyword evidence="1" id="KW-0808">Transferase</keyword>
<sequence length="382" mass="41854">MASEKVVPAGALAASPGAYFYMDAMRAVLALVVAFGHVWALLIRDYRPADELIAEAGYFVAGFGHQAVILFFVLSGFWITRSVVRHADRGWSWRGYLIERMSRLMIVLVPTLVLGGTLDAIGVFGLQSPTHLGQTDTYVLRKDVVLALSPTAFLGNLTFLQIFVPPFGTNGPLWSLSYEFWFYIWFAALWLLVRQRRLSIGLLTLAFGWFVPTLALAFLSWLCGSALYGITRVWRRPASLTPMAAWGVLGITGAGLALFLVFARFGADTWKDPVLALVFALFLLALIAADPKPLQLLRPVAIYGSNASFSLYAIHFPVMALATALVINADRLEPTLQAIGGVAAIMIGTISLAGVFSRQTEARTPQLRAYLHRRLSTPARSS</sequence>
<organism evidence="1 2">
    <name type="scientific">Sphingomonas koreensis</name>
    <dbReference type="NCBI Taxonomy" id="93064"/>
    <lineage>
        <taxon>Bacteria</taxon>
        <taxon>Pseudomonadati</taxon>
        <taxon>Pseudomonadota</taxon>
        <taxon>Alphaproteobacteria</taxon>
        <taxon>Sphingomonadales</taxon>
        <taxon>Sphingomonadaceae</taxon>
        <taxon>Sphingomonas</taxon>
    </lineage>
</organism>
<dbReference type="AlphaFoldDB" id="A0A430FZ80"/>
<dbReference type="GO" id="GO:0009103">
    <property type="term" value="P:lipopolysaccharide biosynthetic process"/>
    <property type="evidence" value="ECO:0007669"/>
    <property type="project" value="TreeGrafter"/>
</dbReference>
<evidence type="ECO:0000313" key="1">
    <source>
        <dbReference type="EMBL" id="RSY78531.1"/>
    </source>
</evidence>
<keyword evidence="1" id="KW-0012">Acyltransferase</keyword>
<dbReference type="InterPro" id="IPR050879">
    <property type="entry name" value="Acyltransferase_3"/>
</dbReference>
<dbReference type="Pfam" id="PF01757">
    <property type="entry name" value="Acyl_transf_3"/>
    <property type="match status" value="1"/>
</dbReference>
<protein>
    <submittedName>
        <fullName evidence="1">Acyltransferase</fullName>
    </submittedName>
</protein>
<reference evidence="1 2" key="1">
    <citation type="submission" date="2018-07" db="EMBL/GenBank/DDBJ databases">
        <title>Genomic and Epidemiologic Investigation of an Indolent Hospital Outbreak.</title>
        <authorList>
            <person name="Johnson R.C."/>
            <person name="Deming C."/>
            <person name="Conlan S."/>
            <person name="Zellmer C.J."/>
            <person name="Michelin A.V."/>
            <person name="Lee-Lin S."/>
            <person name="Thomas P.J."/>
            <person name="Park M."/>
            <person name="Weingarten R.A."/>
            <person name="Less J."/>
            <person name="Dekker J.P."/>
            <person name="Frank K.M."/>
            <person name="Musser K.A."/>
            <person name="Mcquiston J.R."/>
            <person name="Henderson D.K."/>
            <person name="Lau A.F."/>
            <person name="Palmore T.N."/>
            <person name="Segre J.A."/>
        </authorList>
    </citation>
    <scope>NUCLEOTIDE SEQUENCE [LARGE SCALE GENOMIC DNA]</scope>
    <source>
        <strain evidence="1 2">SK-CDC1_0717</strain>
    </source>
</reference>
<proteinExistence type="predicted"/>
<dbReference type="EMBL" id="QQYZ01000023">
    <property type="protein sequence ID" value="RSY78531.1"/>
    <property type="molecule type" value="Genomic_DNA"/>
</dbReference>